<evidence type="ECO:0000259" key="2">
    <source>
        <dbReference type="Pfam" id="PF03732"/>
    </source>
</evidence>
<evidence type="ECO:0000313" key="3">
    <source>
        <dbReference type="EMBL" id="RDY14379.1"/>
    </source>
</evidence>
<dbReference type="AlphaFoldDB" id="A0A371IH61"/>
<protein>
    <recommendedName>
        <fullName evidence="2">Retrotransposon gag domain-containing protein</fullName>
    </recommendedName>
</protein>
<comment type="caution">
    <text evidence="3">The sequence shown here is derived from an EMBL/GenBank/DDBJ whole genome shotgun (WGS) entry which is preliminary data.</text>
</comment>
<dbReference type="Proteomes" id="UP000257109">
    <property type="component" value="Unassembled WGS sequence"/>
</dbReference>
<feature type="compositionally biased region" description="Basic and acidic residues" evidence="1">
    <location>
        <begin position="55"/>
        <end position="70"/>
    </location>
</feature>
<proteinExistence type="predicted"/>
<organism evidence="3 4">
    <name type="scientific">Mucuna pruriens</name>
    <name type="common">Velvet bean</name>
    <name type="synonym">Dolichos pruriens</name>
    <dbReference type="NCBI Taxonomy" id="157652"/>
    <lineage>
        <taxon>Eukaryota</taxon>
        <taxon>Viridiplantae</taxon>
        <taxon>Streptophyta</taxon>
        <taxon>Embryophyta</taxon>
        <taxon>Tracheophyta</taxon>
        <taxon>Spermatophyta</taxon>
        <taxon>Magnoliopsida</taxon>
        <taxon>eudicotyledons</taxon>
        <taxon>Gunneridae</taxon>
        <taxon>Pentapetalae</taxon>
        <taxon>rosids</taxon>
        <taxon>fabids</taxon>
        <taxon>Fabales</taxon>
        <taxon>Fabaceae</taxon>
        <taxon>Papilionoideae</taxon>
        <taxon>50 kb inversion clade</taxon>
        <taxon>NPAAA clade</taxon>
        <taxon>indigoferoid/millettioid clade</taxon>
        <taxon>Phaseoleae</taxon>
        <taxon>Mucuna</taxon>
    </lineage>
</organism>
<feature type="region of interest" description="Disordered" evidence="1">
    <location>
        <begin position="52"/>
        <end position="105"/>
    </location>
</feature>
<dbReference type="InterPro" id="IPR005162">
    <property type="entry name" value="Retrotrans_gag_dom"/>
</dbReference>
<evidence type="ECO:0000313" key="4">
    <source>
        <dbReference type="Proteomes" id="UP000257109"/>
    </source>
</evidence>
<dbReference type="PANTHER" id="PTHR35046:SF9">
    <property type="entry name" value="RNA-DIRECTED DNA POLYMERASE"/>
    <property type="match status" value="1"/>
</dbReference>
<name>A0A371IH61_MUCPR</name>
<gene>
    <name evidence="3" type="ORF">CR513_00563</name>
</gene>
<reference evidence="3" key="1">
    <citation type="submission" date="2018-05" db="EMBL/GenBank/DDBJ databases">
        <title>Draft genome of Mucuna pruriens seed.</title>
        <authorList>
            <person name="Nnadi N.E."/>
            <person name="Vos R."/>
            <person name="Hasami M.H."/>
            <person name="Devisetty U.K."/>
            <person name="Aguiy J.C."/>
        </authorList>
    </citation>
    <scope>NUCLEOTIDE SEQUENCE [LARGE SCALE GENOMIC DNA]</scope>
    <source>
        <strain evidence="3">JCA_2017</strain>
    </source>
</reference>
<dbReference type="PANTHER" id="PTHR35046">
    <property type="entry name" value="ZINC KNUCKLE (CCHC-TYPE) FAMILY PROTEIN"/>
    <property type="match status" value="1"/>
</dbReference>
<sequence>MVSSSIDVENLSPKSRMMMKYMKNLEGKIEKLGGGLELMRIGTQNVSARIRTLSRGKEKEVQKSRRESENSHYGGYGSYHSKSSRSQRNEKVRKHDRYRDEPKRNPMGLIKEQNLECIDCDDMIRIKPITLSFEGYALIWWNVIVIQIRGMRKAPIESWDELKREMRKRFVPSFYNRDLFVKLQRIYQGTKSVKEYFKKMEVTLIRA</sequence>
<feature type="non-terminal residue" evidence="3">
    <location>
        <position position="1"/>
    </location>
</feature>
<dbReference type="Pfam" id="PF03732">
    <property type="entry name" value="Retrotrans_gag"/>
    <property type="match status" value="1"/>
</dbReference>
<evidence type="ECO:0000256" key="1">
    <source>
        <dbReference type="SAM" id="MobiDB-lite"/>
    </source>
</evidence>
<feature type="domain" description="Retrotransposon gag" evidence="2">
    <location>
        <begin position="129"/>
        <end position="202"/>
    </location>
</feature>
<accession>A0A371IH61</accession>
<dbReference type="OrthoDB" id="1731207at2759"/>
<dbReference type="EMBL" id="QJKJ01000080">
    <property type="protein sequence ID" value="RDY14379.1"/>
    <property type="molecule type" value="Genomic_DNA"/>
</dbReference>
<keyword evidence="4" id="KW-1185">Reference proteome</keyword>